<gene>
    <name evidence="2" type="ORF">D0X99_18470</name>
</gene>
<keyword evidence="1" id="KW-1133">Transmembrane helix</keyword>
<dbReference type="Proteomes" id="UP000283522">
    <property type="component" value="Unassembled WGS sequence"/>
</dbReference>
<protein>
    <recommendedName>
        <fullName evidence="4">Aerotolerance regulator N-terminal domain-containing protein</fullName>
    </recommendedName>
</protein>
<evidence type="ECO:0000256" key="1">
    <source>
        <dbReference type="SAM" id="Phobius"/>
    </source>
</evidence>
<dbReference type="AlphaFoldDB" id="A0A418PMJ8"/>
<proteinExistence type="predicted"/>
<reference evidence="2 3" key="1">
    <citation type="submission" date="2018-09" db="EMBL/GenBank/DDBJ databases">
        <authorList>
            <person name="Wang X."/>
            <person name="Du Z."/>
        </authorList>
    </citation>
    <scope>NUCLEOTIDE SEQUENCE [LARGE SCALE GENOMIC DNA]</scope>
    <source>
        <strain evidence="2 3">N3</strain>
    </source>
</reference>
<comment type="caution">
    <text evidence="2">The sequence shown here is derived from an EMBL/GenBank/DDBJ whole genome shotgun (WGS) entry which is preliminary data.</text>
</comment>
<organism evidence="2 3">
    <name type="scientific">Algoriphagus lacus</name>
    <dbReference type="NCBI Taxonomy" id="2056311"/>
    <lineage>
        <taxon>Bacteria</taxon>
        <taxon>Pseudomonadati</taxon>
        <taxon>Bacteroidota</taxon>
        <taxon>Cytophagia</taxon>
        <taxon>Cytophagales</taxon>
        <taxon>Cyclobacteriaceae</taxon>
        <taxon>Algoriphagus</taxon>
    </lineage>
</organism>
<dbReference type="RefSeq" id="WP_119479343.1">
    <property type="nucleotide sequence ID" value="NZ_QXML01000012.1"/>
</dbReference>
<feature type="transmembrane region" description="Helical" evidence="1">
    <location>
        <begin position="41"/>
        <end position="60"/>
    </location>
</feature>
<keyword evidence="1" id="KW-0812">Transmembrane</keyword>
<keyword evidence="3" id="KW-1185">Reference proteome</keyword>
<accession>A0A418PMJ8</accession>
<feature type="transmembrane region" description="Helical" evidence="1">
    <location>
        <begin position="12"/>
        <end position="32"/>
    </location>
</feature>
<dbReference type="EMBL" id="QXML01000012">
    <property type="protein sequence ID" value="RIW12778.1"/>
    <property type="molecule type" value="Genomic_DNA"/>
</dbReference>
<name>A0A418PMJ8_9BACT</name>
<dbReference type="OrthoDB" id="980086at2"/>
<evidence type="ECO:0000313" key="2">
    <source>
        <dbReference type="EMBL" id="RIW12778.1"/>
    </source>
</evidence>
<evidence type="ECO:0008006" key="4">
    <source>
        <dbReference type="Google" id="ProtNLM"/>
    </source>
</evidence>
<keyword evidence="1" id="KW-0472">Membrane</keyword>
<sequence length="538" mass="60784">MMEFAPLVTWPILLGILFLAALSGGIAVFFHWKNGASAQKIWIKSGLLVLFLLFFGLFLLQPGRVLRENEEAILVYSEDVDQEILRFWQDSLKLKKTVSIENFQQEGRKVFLLGEQFSNESLYHFRDQSFQWILPETDQQISDLTWKGYVRKGESQRLSYRIFSKKDSSKLEIRQGEIELAASDLRKGWNVGELEFETAGQGKVEVPLGIDGDSVAVLRYFIGPAVAKKYHFQFAFPGQEVRVLSQWLESKGEKVSQEIRLSKATVLEGGNGTQDTLQVRLVDPLQLELGTVQDWVKSSEGALVVMNLSKPEETVNRVNRLFGTDFQLNRMGEVESRTLENQLETAPFSWVEKSGQKVFGPISVQRVGGMQLAISLYSSTFPLFLQGNEARYEAIWGELFGELEPEEPRSWRVSAPVLSGISTEIQLNQQDSIPEWIYSQVDSVNLVGAVTNPFLAKGIFQSDSAGWVDFEEDLSVFVYGQNELPSLYAKALVKPMTFQSQQGNSSVEPQSTKISNWVWLIGMLVSLGLMWLEPKVSF</sequence>
<evidence type="ECO:0000313" key="3">
    <source>
        <dbReference type="Proteomes" id="UP000283522"/>
    </source>
</evidence>